<dbReference type="InterPro" id="IPR011330">
    <property type="entry name" value="Glyco_hydro/deAcase_b/a-brl"/>
</dbReference>
<gene>
    <name evidence="1" type="ORF">DRJ00_00015</name>
</gene>
<dbReference type="Gene3D" id="3.20.20.370">
    <property type="entry name" value="Glycoside hydrolase/deacetylase"/>
    <property type="match status" value="1"/>
</dbReference>
<dbReference type="InterPro" id="IPR018763">
    <property type="entry name" value="DUF2334"/>
</dbReference>
<dbReference type="Proteomes" id="UP000279422">
    <property type="component" value="Unassembled WGS sequence"/>
</dbReference>
<name>A0A497E648_UNCAE</name>
<accession>A0A497E648</accession>
<evidence type="ECO:0000313" key="2">
    <source>
        <dbReference type="Proteomes" id="UP000279422"/>
    </source>
</evidence>
<dbReference type="CDD" id="cd11374">
    <property type="entry name" value="CE4_u10"/>
    <property type="match status" value="1"/>
</dbReference>
<dbReference type="Pfam" id="PF10096">
    <property type="entry name" value="DUF2334"/>
    <property type="match status" value="1"/>
</dbReference>
<reference evidence="1 2" key="1">
    <citation type="submission" date="2018-06" db="EMBL/GenBank/DDBJ databases">
        <title>Extensive metabolic versatility and redundancy in microbially diverse, dynamic hydrothermal sediments.</title>
        <authorList>
            <person name="Dombrowski N."/>
            <person name="Teske A."/>
            <person name="Baker B.J."/>
        </authorList>
    </citation>
    <scope>NUCLEOTIDE SEQUENCE [LARGE SCALE GENOMIC DNA]</scope>
    <source>
        <strain evidence="1">B47_G16</strain>
    </source>
</reference>
<comment type="caution">
    <text evidence="1">The sequence shown here is derived from an EMBL/GenBank/DDBJ whole genome shotgun (WGS) entry which is preliminary data.</text>
</comment>
<dbReference type="EMBL" id="QMPZ01000001">
    <property type="protein sequence ID" value="RLE10836.1"/>
    <property type="molecule type" value="Genomic_DNA"/>
</dbReference>
<dbReference type="SUPFAM" id="SSF88713">
    <property type="entry name" value="Glycoside hydrolase/deacetylase"/>
    <property type="match status" value="1"/>
</dbReference>
<evidence type="ECO:0008006" key="3">
    <source>
        <dbReference type="Google" id="ProtNLM"/>
    </source>
</evidence>
<sequence>MNPKGKKYLVVSVHDVSPAFGGEVREIVSELKNQKIHKKSILVIPEYQGRYSILKDSEFLSWLYSLREEGDEIVQHGYEHISRNRRYGSFRDYLIGEFFAQGCAEFQNSGYEEARDKIKKGREILSQAGIICEGFIPPGWLMSPEANRAVMDEGFKYTAFIKVVRDYRNGLNVKSEVIRFVPQNRIAEYIKVFYNAYLLRGPLRDKELVRVAIHPQDVRAEKAFDYLVKIIRKLKKERVILTYVDFLNL</sequence>
<dbReference type="GO" id="GO:0005975">
    <property type="term" value="P:carbohydrate metabolic process"/>
    <property type="evidence" value="ECO:0007669"/>
    <property type="project" value="InterPro"/>
</dbReference>
<organism evidence="1 2">
    <name type="scientific">Aerophobetes bacterium</name>
    <dbReference type="NCBI Taxonomy" id="2030807"/>
    <lineage>
        <taxon>Bacteria</taxon>
        <taxon>Candidatus Aerophobota</taxon>
    </lineage>
</organism>
<proteinExistence type="predicted"/>
<dbReference type="AlphaFoldDB" id="A0A497E648"/>
<evidence type="ECO:0000313" key="1">
    <source>
        <dbReference type="EMBL" id="RLE10836.1"/>
    </source>
</evidence>
<protein>
    <recommendedName>
        <fullName evidence="3">DUF2334 domain-containing protein</fullName>
    </recommendedName>
</protein>